<evidence type="ECO:0000313" key="2">
    <source>
        <dbReference type="EMBL" id="NPU63390.1"/>
    </source>
</evidence>
<name>A0ABX2C742_9BRAD</name>
<evidence type="ECO:0008006" key="4">
    <source>
        <dbReference type="Google" id="ProtNLM"/>
    </source>
</evidence>
<feature type="compositionally biased region" description="Gly residues" evidence="1">
    <location>
        <begin position="624"/>
        <end position="637"/>
    </location>
</feature>
<organism evidence="2 3">
    <name type="scientific">Bradyrhizobium aeschynomenes</name>
    <dbReference type="NCBI Taxonomy" id="2734909"/>
    <lineage>
        <taxon>Bacteria</taxon>
        <taxon>Pseudomonadati</taxon>
        <taxon>Pseudomonadota</taxon>
        <taxon>Alphaproteobacteria</taxon>
        <taxon>Hyphomicrobiales</taxon>
        <taxon>Nitrobacteraceae</taxon>
        <taxon>Bradyrhizobium</taxon>
    </lineage>
</organism>
<dbReference type="EMBL" id="JABFDN010000001">
    <property type="protein sequence ID" value="NPU63390.1"/>
    <property type="molecule type" value="Genomic_DNA"/>
</dbReference>
<comment type="caution">
    <text evidence="2">The sequence shown here is derived from an EMBL/GenBank/DDBJ whole genome shotgun (WGS) entry which is preliminary data.</text>
</comment>
<gene>
    <name evidence="2" type="ORF">HL667_00065</name>
</gene>
<keyword evidence="3" id="KW-1185">Reference proteome</keyword>
<dbReference type="RefSeq" id="WP_172107849.1">
    <property type="nucleotide sequence ID" value="NZ_JABFDN010000001.1"/>
</dbReference>
<protein>
    <recommendedName>
        <fullName evidence="4">Bacteriophage tail tape measure N-terminal domain-containing protein</fullName>
    </recommendedName>
</protein>
<evidence type="ECO:0000256" key="1">
    <source>
        <dbReference type="SAM" id="MobiDB-lite"/>
    </source>
</evidence>
<sequence length="675" mass="69026">MAVLGNLKVIIGGDASDLDRSLKGAESSLASLGNTAKVGLAALATAAVAAGTALAVSMKHAIDGADQLGKMSQSTGVAVEELAKLKYAGDLSDVSMEALGKSMGKLSKAMAEAASDGASTAGQAFAAMGVSVKNNDGTLRESAEVLKDVADKFAGYKDGASKTALAIQIFGKAGAEMIPLLNQGRDGLQEAGDEAKKFGLVLSKETTSAAENFNDNLTRMNKIKEGLVITITAKMLPVLEQLSQVMLDSRKNTELANTVADALATTMKGLVTVGISLITTWQQIFATAGNLREALGQLASGEVSKAFDTMKASGAQTAAAFDGVRSSIKGLWSDAAPEEFAARFDQMSAATEKAGAAMKRVQEEATKTAAPVIASAAAQSDALNKFLVSQAKATAGRQAEADSIGKTIGEQERLKIAYQAEAIALAANIPLTDQRRAAIAAAGDAAALAAMKVAGAQAAVQAMNPTQQFEAQMTQLQQLYDAGVITLETYNERQKQIAESVGATWGQAGASMAGSFAQIAGAFGKESSAMATAAKVFGVIQGTISMYTGAAKALELPFPANIAAMAAVLAQGARLVASIKSQQVPTGFMTGGSMMVTGSGGADSVPVQFMASPGEQIDIWRPEQGGGSDPRRGGGSGSVFNISMPAVATRDAIRVIIEEINAAIGDGHRLNVVPA</sequence>
<proteinExistence type="predicted"/>
<dbReference type="Proteomes" id="UP000886476">
    <property type="component" value="Unassembled WGS sequence"/>
</dbReference>
<evidence type="ECO:0000313" key="3">
    <source>
        <dbReference type="Proteomes" id="UP000886476"/>
    </source>
</evidence>
<reference evidence="2" key="1">
    <citation type="submission" date="2020-05" db="EMBL/GenBank/DDBJ databases">
        <title>Nod-independent and nitrogen-fixing Bradyrhizobium aeschynomene sp. nov. isolated from nodules of Aeschynomene indica.</title>
        <authorList>
            <person name="Zhang Z."/>
        </authorList>
    </citation>
    <scope>NUCLEOTIDE SEQUENCE</scope>
    <source>
        <strain evidence="2">83012</strain>
    </source>
</reference>
<accession>A0ABX2C742</accession>
<feature type="region of interest" description="Disordered" evidence="1">
    <location>
        <begin position="619"/>
        <end position="638"/>
    </location>
</feature>